<evidence type="ECO:0000259" key="8">
    <source>
        <dbReference type="Pfam" id="PF04118"/>
    </source>
</evidence>
<feature type="domain" description="DOP1-like C-terminal" evidence="10">
    <location>
        <begin position="1295"/>
        <end position="1793"/>
    </location>
</feature>
<dbReference type="GO" id="GO:0005802">
    <property type="term" value="C:trans-Golgi network"/>
    <property type="evidence" value="ECO:0007669"/>
    <property type="project" value="TreeGrafter"/>
</dbReference>
<evidence type="ECO:0000256" key="3">
    <source>
        <dbReference type="ARBA" id="ARBA00022927"/>
    </source>
</evidence>
<dbReference type="OrthoDB" id="297643at2759"/>
<keyword evidence="4" id="KW-0333">Golgi apparatus</keyword>
<evidence type="ECO:0000313" key="11">
    <source>
        <dbReference type="EMBL" id="PWN28429.1"/>
    </source>
</evidence>
<comment type="subcellular location">
    <subcellularLocation>
        <location evidence="1">Golgi apparatus membrane</location>
        <topology evidence="1">Peripheral membrane protein</topology>
    </subcellularLocation>
</comment>
<dbReference type="Pfam" id="PF04118">
    <property type="entry name" value="Dopey_N"/>
    <property type="match status" value="1"/>
</dbReference>
<sequence>MAATNSGAGNTPATTVAVSLTPAEEERIWKSPAARKAERKWKRQSEKTLASDPRFRKYAATVDRALASFEAVNEWADFVGALARLEKIFAAPPPLPTSLIPNALLLAKRLSQCLNPALPSGVHHRALSVYRQIFLFLSLDGLRRDLTIWSPALLPFFERSNTSTRPAILGLLEDFFLPLKEDLKPITRPFLLAVLPGLEEEGAENFDRTLKLLDGLEKCVDKDLFWRCLWATVIGNPAIGQAAVHFLHKRSPPIPQQLKTTSEANAAGLSDGRQQKQPLLAHLVLMPRALSALLSSQELLTIRGGLDLLLQLLPLDTVFYHSMPSEDRLELMQSAIGVVRRRELSLNRRLWSWLGGTGRSAAHAAAVRQNEDPHQDEQDAQRKLTAAQRPLRVFLALLDKWSVGAALTDSAVLDVWASLRTIHIRYGADATKDLMTTATMLFDAVDKSILTRKLVEGIAADFTQGSPETVGLLLFIVEHFSFKDDLSRAIHLPHLLLLLIEQAERALKQASLDKQKTFLLLQEAIKACKALLDLIDLPAVQRLEAEGSATSDSVATLKAFYSSQSTDKVPIDFRSHAVQQALLQCCASLFQQAESTVGRDRQERQSLIISEASLNLCTALFRKISAGTAAVASSADAANETSQCSLSLPLGWTHLLLGKAGKATSFSELESALFTIDAVISCPLLVPRLDLLSNESKRQTCAVYANVRQFLLPDAVMFHGRAVDLFWLLDSHTAKEGLLQTLSCAEILSERRMDQFLLAFGVIWRLSDPAKLSSPACAAPLGHFLDLLQSPDQRRRQAVETWLRVNVRSYAPIFNLILGSFRRATGSGSMAHCTIRCAEGTDVKTLVYTHPFDHRLLNHWLSVLLAIARYGGAGFVRAATTTSPSPSTGPTYMEECLAILLRLLRTSRRASYSDLDATTHTHCADFLQLAASKNGFTTSQLADIETLLLERLLVGIEGPSGLNQHRLLLALHTVISSKAGFHARQRDVSGGDGSNGSSSGSSPSTAFNPHPLLLRTLRAGLAQPGRYSLLPHWADFVLMTLPQYRRCMASLLVPLHTSVCKTIVEAEAEIHDVFHGPLPEVQRTTSSLPSLSLSMREDDFVTLINVSERIVLLCLEDDGGNQHKSERSGVGIFGYVTGIFGGESTPGNGTPQLGTPPTSPSILALQLCLRTLHSLWVGLSDEQAPRDDDQRATTFAVMSGKVRQRVRRCFERLYKVQPAATLETLVDCWGRAGAGTAGKIQAESIFEIVNLLVAGHKMVVTFLCDLLAQRLPSPGTSRPNWTPNQLVSEGMLMSFLEVYVTRLESPAAAQGVWPIIVVLVKDLIANSTAYKGYLPPALRCLTVLGEKLLASSAAASSTSTMTAAAVAPPPEDRRMRREMQEVYVKLFDLCVLIAGRSFEAATANWMIPARTDFGDEKAAMSGSIASLSDFSSSALVDYLSSTALPALRKIASDQDKVSSCCNNAIYYILSPPLRIKNAHRSFEHIDPSILALATEIGRTVPLSLKTLRGPVSDAFMDGRFFKMSATAGKRWRGPIVLLYATDRDRYFVGEVLGRISATASANIFTNREAEVVARSLSLRRLTFVLFSGAKDQFLAQLPQVQEKLVEMLRSHPIPDRVAAEAYLCLRVMLLRFQSRHLTTLWPIIITELVRLFESYASGGEEGGTATQHLPADGSDGVHLLVAACKFVDALLCLRTPEFQVHQWLFVNDSDLGGDEFGLEEGLFDRLAEAIEASGAAGSGGGKGAASVAAAPSSLRSKSRGGVREPLLTGVRRLSGLRDLVPFLRLASSTSFQRSIAGAAKGDMNWAALDRDVLADLFEGSA</sequence>
<dbReference type="Pfam" id="PF24598">
    <property type="entry name" value="DOP1_C"/>
    <property type="match status" value="1"/>
</dbReference>
<keyword evidence="12" id="KW-1185">Reference proteome</keyword>
<evidence type="ECO:0000256" key="4">
    <source>
        <dbReference type="ARBA" id="ARBA00023034"/>
    </source>
</evidence>
<evidence type="ECO:0000259" key="9">
    <source>
        <dbReference type="Pfam" id="PF24597"/>
    </source>
</evidence>
<dbReference type="GO" id="GO:0006895">
    <property type="term" value="P:Golgi to endosome transport"/>
    <property type="evidence" value="ECO:0007669"/>
    <property type="project" value="InterPro"/>
</dbReference>
<keyword evidence="5" id="KW-0472">Membrane</keyword>
<dbReference type="EMBL" id="KZ819665">
    <property type="protein sequence ID" value="PWN28429.1"/>
    <property type="molecule type" value="Genomic_DNA"/>
</dbReference>
<reference evidence="11 12" key="1">
    <citation type="journal article" date="2018" name="Mol. Biol. Evol.">
        <title>Broad Genomic Sampling Reveals a Smut Pathogenic Ancestry of the Fungal Clade Ustilaginomycotina.</title>
        <authorList>
            <person name="Kijpornyongpan T."/>
            <person name="Mondo S.J."/>
            <person name="Barry K."/>
            <person name="Sandor L."/>
            <person name="Lee J."/>
            <person name="Lipzen A."/>
            <person name="Pangilinan J."/>
            <person name="LaButti K."/>
            <person name="Hainaut M."/>
            <person name="Henrissat B."/>
            <person name="Grigoriev I.V."/>
            <person name="Spatafora J.W."/>
            <person name="Aime M.C."/>
        </authorList>
    </citation>
    <scope>NUCLEOTIDE SEQUENCE [LARGE SCALE GENOMIC DNA]</scope>
    <source>
        <strain evidence="11 12">MCA 5214</strain>
    </source>
</reference>
<dbReference type="STRING" id="1569628.A0A316UT06"/>
<evidence type="ECO:0000256" key="6">
    <source>
        <dbReference type="ARBA" id="ARBA00046326"/>
    </source>
</evidence>
<keyword evidence="2" id="KW-0813">Transport</keyword>
<dbReference type="PANTHER" id="PTHR14042:SF24">
    <property type="entry name" value="PROTEIN DOPEY-1 HOMOLOG"/>
    <property type="match status" value="1"/>
</dbReference>
<proteinExistence type="inferred from homology"/>
<dbReference type="GO" id="GO:0005768">
    <property type="term" value="C:endosome"/>
    <property type="evidence" value="ECO:0007669"/>
    <property type="project" value="TreeGrafter"/>
</dbReference>
<evidence type="ECO:0000259" key="10">
    <source>
        <dbReference type="Pfam" id="PF24598"/>
    </source>
</evidence>
<evidence type="ECO:0000313" key="12">
    <source>
        <dbReference type="Proteomes" id="UP000245884"/>
    </source>
</evidence>
<dbReference type="Pfam" id="PF24597">
    <property type="entry name" value="TPR_DOP1_M"/>
    <property type="match status" value="1"/>
</dbReference>
<accession>A0A316UT06</accession>
<dbReference type="GO" id="GO:0015031">
    <property type="term" value="P:protein transport"/>
    <property type="evidence" value="ECO:0007669"/>
    <property type="project" value="UniProtKB-KW"/>
</dbReference>
<comment type="similarity">
    <text evidence="6">Belongs to the DOP1 family.</text>
</comment>
<dbReference type="GeneID" id="37029539"/>
<dbReference type="InterPro" id="IPR007249">
    <property type="entry name" value="DOP1_N"/>
</dbReference>
<dbReference type="RefSeq" id="XP_025363041.1">
    <property type="nucleotide sequence ID" value="XM_025507716.1"/>
</dbReference>
<gene>
    <name evidence="11" type="ORF">BDZ90DRAFT_250925</name>
</gene>
<evidence type="ECO:0000256" key="7">
    <source>
        <dbReference type="SAM" id="MobiDB-lite"/>
    </source>
</evidence>
<dbReference type="PANTHER" id="PTHR14042">
    <property type="entry name" value="DOPEY-RELATED"/>
    <property type="match status" value="1"/>
</dbReference>
<protein>
    <submittedName>
        <fullName evidence="11">Uncharacterized protein</fullName>
    </submittedName>
</protein>
<dbReference type="InterPro" id="IPR056457">
    <property type="entry name" value="DOP1_C"/>
</dbReference>
<feature type="domain" description="DOP1-like middle TPR" evidence="9">
    <location>
        <begin position="385"/>
        <end position="555"/>
    </location>
</feature>
<dbReference type="Proteomes" id="UP000245884">
    <property type="component" value="Unassembled WGS sequence"/>
</dbReference>
<dbReference type="GO" id="GO:0005829">
    <property type="term" value="C:cytosol"/>
    <property type="evidence" value="ECO:0007669"/>
    <property type="project" value="GOC"/>
</dbReference>
<feature type="domain" description="DOP1 N-terminal" evidence="8">
    <location>
        <begin position="52"/>
        <end position="357"/>
    </location>
</feature>
<dbReference type="InterPro" id="IPR056458">
    <property type="entry name" value="TPR_DOP1_M"/>
</dbReference>
<evidence type="ECO:0000256" key="2">
    <source>
        <dbReference type="ARBA" id="ARBA00022448"/>
    </source>
</evidence>
<keyword evidence="3" id="KW-0653">Protein transport</keyword>
<evidence type="ECO:0000256" key="1">
    <source>
        <dbReference type="ARBA" id="ARBA00004395"/>
    </source>
</evidence>
<dbReference type="GO" id="GO:0000139">
    <property type="term" value="C:Golgi membrane"/>
    <property type="evidence" value="ECO:0007669"/>
    <property type="project" value="UniProtKB-SubCell"/>
</dbReference>
<organism evidence="11 12">
    <name type="scientific">Jaminaea rosea</name>
    <dbReference type="NCBI Taxonomy" id="1569628"/>
    <lineage>
        <taxon>Eukaryota</taxon>
        <taxon>Fungi</taxon>
        <taxon>Dikarya</taxon>
        <taxon>Basidiomycota</taxon>
        <taxon>Ustilaginomycotina</taxon>
        <taxon>Exobasidiomycetes</taxon>
        <taxon>Microstromatales</taxon>
        <taxon>Microstromatales incertae sedis</taxon>
        <taxon>Jaminaea</taxon>
    </lineage>
</organism>
<dbReference type="InterPro" id="IPR040314">
    <property type="entry name" value="DOP1"/>
</dbReference>
<name>A0A316UT06_9BASI</name>
<feature type="compositionally biased region" description="Low complexity" evidence="7">
    <location>
        <begin position="995"/>
        <end position="1004"/>
    </location>
</feature>
<feature type="region of interest" description="Disordered" evidence="7">
    <location>
        <begin position="985"/>
        <end position="1007"/>
    </location>
</feature>
<evidence type="ECO:0000256" key="5">
    <source>
        <dbReference type="ARBA" id="ARBA00023136"/>
    </source>
</evidence>